<accession>A0A844Y431</accession>
<proteinExistence type="predicted"/>
<dbReference type="EMBL" id="WTYD01000001">
    <property type="protein sequence ID" value="MXO52955.1"/>
    <property type="molecule type" value="Genomic_DNA"/>
</dbReference>
<dbReference type="SMART" id="SM00894">
    <property type="entry name" value="Excalibur"/>
    <property type="match status" value="1"/>
</dbReference>
<comment type="caution">
    <text evidence="3">The sequence shown here is derived from an EMBL/GenBank/DDBJ whole genome shotgun (WGS) entry which is preliminary data.</text>
</comment>
<evidence type="ECO:0000313" key="3">
    <source>
        <dbReference type="EMBL" id="MXO52955.1"/>
    </source>
</evidence>
<evidence type="ECO:0000256" key="1">
    <source>
        <dbReference type="SAM" id="SignalP"/>
    </source>
</evidence>
<dbReference type="Pfam" id="PF05901">
    <property type="entry name" value="Excalibur"/>
    <property type="match status" value="1"/>
</dbReference>
<keyword evidence="1" id="KW-0732">Signal</keyword>
<feature type="domain" description="Excalibur calcium-binding" evidence="2">
    <location>
        <begin position="68"/>
        <end position="104"/>
    </location>
</feature>
<organism evidence="3 4">
    <name type="scientific">Qipengyuania pelagi</name>
    <dbReference type="NCBI Taxonomy" id="994320"/>
    <lineage>
        <taxon>Bacteria</taxon>
        <taxon>Pseudomonadati</taxon>
        <taxon>Pseudomonadota</taxon>
        <taxon>Alphaproteobacteria</taxon>
        <taxon>Sphingomonadales</taxon>
        <taxon>Erythrobacteraceae</taxon>
        <taxon>Qipengyuania</taxon>
    </lineage>
</organism>
<evidence type="ECO:0000259" key="2">
    <source>
        <dbReference type="SMART" id="SM00894"/>
    </source>
</evidence>
<gene>
    <name evidence="3" type="ORF">GRI47_02890</name>
</gene>
<dbReference type="Proteomes" id="UP000430272">
    <property type="component" value="Unassembled WGS sequence"/>
</dbReference>
<dbReference type="InterPro" id="IPR047773">
    <property type="entry name" value="YHYH_dom_bact"/>
</dbReference>
<sequence>MRKTFLTLLALVGVATNVSFTGSAAAHPGGLNGEGCHNNRKTGDYHCHRSGRAAQPVSAAQSIDGRVYYANCAAVRAAGKAPLRRGDPGYRAGLDRDDDGIACEI</sequence>
<evidence type="ECO:0000313" key="4">
    <source>
        <dbReference type="Proteomes" id="UP000430272"/>
    </source>
</evidence>
<dbReference type="NCBIfam" id="NF033223">
    <property type="entry name" value="YHYH_alt"/>
    <property type="match status" value="1"/>
</dbReference>
<dbReference type="InterPro" id="IPR008613">
    <property type="entry name" value="Excalibur_Ca-bd_domain"/>
</dbReference>
<name>A0A844Y431_9SPHN</name>
<dbReference type="RefSeq" id="WP_160659870.1">
    <property type="nucleotide sequence ID" value="NZ_BAABDV010000001.1"/>
</dbReference>
<dbReference type="OrthoDB" id="5366081at2"/>
<feature type="signal peptide" evidence="1">
    <location>
        <begin position="1"/>
        <end position="26"/>
    </location>
</feature>
<dbReference type="AlphaFoldDB" id="A0A844Y431"/>
<keyword evidence="4" id="KW-1185">Reference proteome</keyword>
<protein>
    <submittedName>
        <fullName evidence="3">YHYH domain-containing protein</fullName>
    </submittedName>
</protein>
<feature type="chain" id="PRO_5032452588" evidence="1">
    <location>
        <begin position="27"/>
        <end position="105"/>
    </location>
</feature>
<reference evidence="3 4" key="1">
    <citation type="submission" date="2019-12" db="EMBL/GenBank/DDBJ databases">
        <title>Genomic-based taxomic classification of the family Erythrobacteraceae.</title>
        <authorList>
            <person name="Xu L."/>
        </authorList>
    </citation>
    <scope>NUCLEOTIDE SEQUENCE [LARGE SCALE GENOMIC DNA]</scope>
    <source>
        <strain evidence="3 4">JCM 17468</strain>
    </source>
</reference>